<accession>V9V8V1</accession>
<protein>
    <submittedName>
        <fullName evidence="1">Uncharacterized protein</fullName>
    </submittedName>
</protein>
<dbReference type="HOGENOM" id="CLU_2702017_0_0_6"/>
<name>V9V8V1_9PSED</name>
<evidence type="ECO:0000313" key="2">
    <source>
        <dbReference type="Proteomes" id="UP000018660"/>
    </source>
</evidence>
<dbReference type="EMBL" id="CP006979">
    <property type="protein sequence ID" value="AHC91142.1"/>
    <property type="molecule type" value="Genomic_DNA"/>
</dbReference>
<evidence type="ECO:0000313" key="1">
    <source>
        <dbReference type="EMBL" id="AHC91142.1"/>
    </source>
</evidence>
<sequence>MAQIAYAFASPKRVTCLDQAPDTLSISSFDELARDDLCLPAVPKCIDMLVNVVHMDLDSGELADSRNRLPQSS</sequence>
<proteinExistence type="predicted"/>
<dbReference type="KEGG" id="pmot:X970_16330"/>
<reference evidence="1 2" key="1">
    <citation type="submission" date="2013-12" db="EMBL/GenBank/DDBJ databases">
        <title>Complete Genomes of Pseudomonas monteilii SB3078 and SB3101, two Benzene, Toluene and Ethylbenzene Degrading Bacteria used for Bioaugmentation.</title>
        <authorList>
            <person name="Dueholm M.S."/>
            <person name="Albertsen M."/>
            <person name="D'Imperio S."/>
            <person name="Tale V.P."/>
            <person name="Lewis D."/>
            <person name="Nilsen P.H."/>
            <person name="Nielsen J.L."/>
        </authorList>
    </citation>
    <scope>NUCLEOTIDE SEQUENCE [LARGE SCALE GENOMIC DNA]</scope>
    <source>
        <strain evidence="1 2">SB3101</strain>
    </source>
</reference>
<organism evidence="1 2">
    <name type="scientific">Pseudomonas monteilii SB3101</name>
    <dbReference type="NCBI Taxonomy" id="1435058"/>
    <lineage>
        <taxon>Bacteria</taxon>
        <taxon>Pseudomonadati</taxon>
        <taxon>Pseudomonadota</taxon>
        <taxon>Gammaproteobacteria</taxon>
        <taxon>Pseudomonadales</taxon>
        <taxon>Pseudomonadaceae</taxon>
        <taxon>Pseudomonas</taxon>
    </lineage>
</organism>
<dbReference type="AlphaFoldDB" id="V9V8V1"/>
<gene>
    <name evidence="1" type="ORF">X970_16330</name>
</gene>
<dbReference type="Proteomes" id="UP000018660">
    <property type="component" value="Chromosome"/>
</dbReference>